<dbReference type="InterPro" id="IPR011705">
    <property type="entry name" value="BACK"/>
</dbReference>
<dbReference type="FunFam" id="3.30.710.10:FF:000106">
    <property type="entry name" value="BTB/POZ domain-containing protein POB1"/>
    <property type="match status" value="1"/>
</dbReference>
<dbReference type="SMART" id="SM00225">
    <property type="entry name" value="BTB"/>
    <property type="match status" value="1"/>
</dbReference>
<dbReference type="PANTHER" id="PTHR46336">
    <property type="entry name" value="OS02G0260700 PROTEIN"/>
    <property type="match status" value="1"/>
</dbReference>
<evidence type="ECO:0000313" key="7">
    <source>
        <dbReference type="Proteomes" id="UP000324705"/>
    </source>
</evidence>
<name>A0A9R0TYZ5_TRITD</name>
<dbReference type="GO" id="GO:0005634">
    <property type="term" value="C:nucleus"/>
    <property type="evidence" value="ECO:0007669"/>
    <property type="project" value="TreeGrafter"/>
</dbReference>
<dbReference type="Gramene" id="TRITD5Av1G193930.2">
    <property type="protein sequence ID" value="TRITD5Av1G193930.2"/>
    <property type="gene ID" value="TRITD5Av1G193930"/>
</dbReference>
<organism evidence="6 7">
    <name type="scientific">Triticum turgidum subsp. durum</name>
    <name type="common">Durum wheat</name>
    <name type="synonym">Triticum durum</name>
    <dbReference type="NCBI Taxonomy" id="4567"/>
    <lineage>
        <taxon>Eukaryota</taxon>
        <taxon>Viridiplantae</taxon>
        <taxon>Streptophyta</taxon>
        <taxon>Embryophyta</taxon>
        <taxon>Tracheophyta</taxon>
        <taxon>Spermatophyta</taxon>
        <taxon>Magnoliopsida</taxon>
        <taxon>Liliopsida</taxon>
        <taxon>Poales</taxon>
        <taxon>Poaceae</taxon>
        <taxon>BOP clade</taxon>
        <taxon>Pooideae</taxon>
        <taxon>Triticodae</taxon>
        <taxon>Triticeae</taxon>
        <taxon>Triticinae</taxon>
        <taxon>Triticum</taxon>
    </lineage>
</organism>
<protein>
    <recommendedName>
        <fullName evidence="5">BTB domain-containing protein</fullName>
    </recommendedName>
</protein>
<dbReference type="SMART" id="SM00875">
    <property type="entry name" value="BACK"/>
    <property type="match status" value="1"/>
</dbReference>
<evidence type="ECO:0000259" key="5">
    <source>
        <dbReference type="PROSITE" id="PS50097"/>
    </source>
</evidence>
<dbReference type="EMBL" id="LT934119">
    <property type="protein sequence ID" value="VAI21027.1"/>
    <property type="molecule type" value="Genomic_DNA"/>
</dbReference>
<dbReference type="Gene3D" id="1.25.40.420">
    <property type="match status" value="1"/>
</dbReference>
<dbReference type="InterPro" id="IPR011333">
    <property type="entry name" value="SKP1/BTB/POZ_sf"/>
</dbReference>
<dbReference type="AlphaFoldDB" id="A0A9R0TYZ5"/>
<evidence type="ECO:0000313" key="6">
    <source>
        <dbReference type="EMBL" id="VAI21027.1"/>
    </source>
</evidence>
<dbReference type="Pfam" id="PF00651">
    <property type="entry name" value="BTB"/>
    <property type="match status" value="1"/>
</dbReference>
<dbReference type="SUPFAM" id="SSF54695">
    <property type="entry name" value="POZ domain"/>
    <property type="match status" value="1"/>
</dbReference>
<feature type="compositionally biased region" description="Basic and acidic residues" evidence="4">
    <location>
        <begin position="26"/>
        <end position="41"/>
    </location>
</feature>
<proteinExistence type="predicted"/>
<keyword evidence="7" id="KW-1185">Reference proteome</keyword>
<dbReference type="CDD" id="cd18186">
    <property type="entry name" value="BTB_POZ_ZBTB_KLHL-like"/>
    <property type="match status" value="1"/>
</dbReference>
<feature type="region of interest" description="Disordered" evidence="4">
    <location>
        <begin position="1"/>
        <end position="68"/>
    </location>
</feature>
<gene>
    <name evidence="6" type="ORF">TRITD_5Av1G193930</name>
</gene>
<dbReference type="InterPro" id="IPR045890">
    <property type="entry name" value="POB1-like"/>
</dbReference>
<dbReference type="Pfam" id="PF07707">
    <property type="entry name" value="BACK"/>
    <property type="match status" value="1"/>
</dbReference>
<evidence type="ECO:0000256" key="3">
    <source>
        <dbReference type="ARBA" id="ARBA00022786"/>
    </source>
</evidence>
<dbReference type="InterPro" id="IPR000210">
    <property type="entry name" value="BTB/POZ_dom"/>
</dbReference>
<dbReference type="PANTHER" id="PTHR46336:SF19">
    <property type="entry name" value="BTB DOMAIN-CONTAINING PROTEIN"/>
    <property type="match status" value="1"/>
</dbReference>
<dbReference type="FunFam" id="1.25.40.420:FF:000008">
    <property type="entry name" value="BTB/POZ domain-containing protein POB1"/>
    <property type="match status" value="1"/>
</dbReference>
<evidence type="ECO:0000256" key="1">
    <source>
        <dbReference type="ARBA" id="ARBA00002668"/>
    </source>
</evidence>
<evidence type="ECO:0000256" key="4">
    <source>
        <dbReference type="SAM" id="MobiDB-lite"/>
    </source>
</evidence>
<dbReference type="OMA" id="NIEMVRN"/>
<comment type="pathway">
    <text evidence="2">Protein modification; protein ubiquitination.</text>
</comment>
<evidence type="ECO:0000256" key="2">
    <source>
        <dbReference type="ARBA" id="ARBA00004906"/>
    </source>
</evidence>
<keyword evidence="3" id="KW-0833">Ubl conjugation pathway</keyword>
<dbReference type="Proteomes" id="UP000324705">
    <property type="component" value="Chromosome 5A"/>
</dbReference>
<comment type="function">
    <text evidence="1">May act as a substrate-specific adapter of an E3 ubiquitin-protein ligase complex (CUL3-RBX1-BTB) which mediates the ubiquitination and subsequent proteasomal degradation of target proteins.</text>
</comment>
<accession>A0A9R0TYZ5</accession>
<reference evidence="6 7" key="1">
    <citation type="submission" date="2017-09" db="EMBL/GenBank/DDBJ databases">
        <authorList>
            <consortium name="International Durum Wheat Genome Sequencing Consortium (IDWGSC)"/>
            <person name="Milanesi L."/>
        </authorList>
    </citation>
    <scope>NUCLEOTIDE SEQUENCE [LARGE SCALE GENOMIC DNA]</scope>
    <source>
        <strain evidence="7">cv. Svevo</strain>
    </source>
</reference>
<feature type="domain" description="BTB" evidence="5">
    <location>
        <begin position="64"/>
        <end position="139"/>
    </location>
</feature>
<sequence>MSTGAGAGAEPETDDGYESVFNVEAFSDRELRVEVVGRDDDAPGPGASRKRRREEDKGDDGEDIDSSRTVTSTPVLRVETIYVSSAILAAKSSFFYKLFSNGMKESGQRQATVRIADSEEKAFMELLRFMYSGKLTTTEPTPLVDILMAADKFEVVSCMKRCVQLLMVLPMTPESALMCLDLPCSISMVADLTEAAKKFLAERYTEFLSTEFQDELMRMPPAGIEAILSRNDFGVASEVAVYDFVLRWACSPCSNSEERRNISSSRLLPLVRLRMTNAAFYSCRTLNWAVKREQCRSLRKLKTILSQPFSWEEHVFSLSACWLGHVGLNIEMVRNKGPARTVHFEFEAKRKPLLQFVTCYTGTLTKDCRGVIASMGRLGIPWPGFVADDSPFFIDDMLHLRVKLKIMQGPK</sequence>
<dbReference type="Gene3D" id="3.30.710.10">
    <property type="entry name" value="Potassium Channel Kv1.1, Chain A"/>
    <property type="match status" value="1"/>
</dbReference>
<dbReference type="GO" id="GO:0010114">
    <property type="term" value="P:response to red light"/>
    <property type="evidence" value="ECO:0007669"/>
    <property type="project" value="TreeGrafter"/>
</dbReference>
<dbReference type="PROSITE" id="PS50097">
    <property type="entry name" value="BTB"/>
    <property type="match status" value="1"/>
</dbReference>